<dbReference type="EMBL" id="LT629791">
    <property type="protein sequence ID" value="SDU79277.1"/>
    <property type="molecule type" value="Genomic_DNA"/>
</dbReference>
<keyword evidence="3 5" id="KW-0862">Zinc</keyword>
<name>A0A1H2LE32_9ACTN</name>
<dbReference type="PANTHER" id="PTHR43401:SF2">
    <property type="entry name" value="L-THREONINE 3-DEHYDROGENASE"/>
    <property type="match status" value="1"/>
</dbReference>
<evidence type="ECO:0000256" key="1">
    <source>
        <dbReference type="ARBA" id="ARBA00001947"/>
    </source>
</evidence>
<dbReference type="PANTHER" id="PTHR43401">
    <property type="entry name" value="L-THREONINE 3-DEHYDROGENASE"/>
    <property type="match status" value="1"/>
</dbReference>
<evidence type="ECO:0000313" key="7">
    <source>
        <dbReference type="EMBL" id="SDU79277.1"/>
    </source>
</evidence>
<proteinExistence type="inferred from homology"/>
<dbReference type="InterPro" id="IPR011032">
    <property type="entry name" value="GroES-like_sf"/>
</dbReference>
<dbReference type="SMART" id="SM00829">
    <property type="entry name" value="PKS_ER"/>
    <property type="match status" value="1"/>
</dbReference>
<sequence length="335" mass="35152">MKAAFLYGAGDLRVQQVADPVPGPGEATIEIHASGVCPSDIRGYTGAKSYASPWTPGHEIAGTVTQLGPQVEGTWRVGDRVVVDWRGVCGTCRQCRRGAANFCESVVKHPIAGFAEFTKMPVGQLRLIPDPVSFEAASFCEPLACVLNAHRSVPMPLAADVLVIGAGPIGLLHTQVAARRGARVIVTDRIASRLEVARSVGAHDVVLAGDDGGAGEVRALTDGYGPDAVVVTVGHPAAIRSALAMAAKNATVNLFAGTHPKGTVELDPDIPHYEQVSINGSHDFSPHDFSTALRLLQFGMVQTDPLVSHRFGLDGIAEAFETTRSQAGLKSLITA</sequence>
<evidence type="ECO:0000256" key="2">
    <source>
        <dbReference type="ARBA" id="ARBA00022723"/>
    </source>
</evidence>
<evidence type="ECO:0000256" key="5">
    <source>
        <dbReference type="RuleBase" id="RU361277"/>
    </source>
</evidence>
<keyword evidence="8" id="KW-1185">Reference proteome</keyword>
<dbReference type="InterPro" id="IPR013154">
    <property type="entry name" value="ADH-like_N"/>
</dbReference>
<dbReference type="GO" id="GO:0008270">
    <property type="term" value="F:zinc ion binding"/>
    <property type="evidence" value="ECO:0007669"/>
    <property type="project" value="InterPro"/>
</dbReference>
<dbReference type="RefSeq" id="WP_082155881.1">
    <property type="nucleotide sequence ID" value="NZ_LBMC01000106.1"/>
</dbReference>
<evidence type="ECO:0000256" key="4">
    <source>
        <dbReference type="ARBA" id="ARBA00023002"/>
    </source>
</evidence>
<dbReference type="PROSITE" id="PS00059">
    <property type="entry name" value="ADH_ZINC"/>
    <property type="match status" value="1"/>
</dbReference>
<dbReference type="InterPro" id="IPR002328">
    <property type="entry name" value="ADH_Zn_CS"/>
</dbReference>
<dbReference type="Pfam" id="PF08240">
    <property type="entry name" value="ADH_N"/>
    <property type="match status" value="1"/>
</dbReference>
<reference evidence="8" key="1">
    <citation type="submission" date="2016-10" db="EMBL/GenBank/DDBJ databases">
        <authorList>
            <person name="Varghese N."/>
            <person name="Submissions S."/>
        </authorList>
    </citation>
    <scope>NUCLEOTIDE SEQUENCE [LARGE SCALE GENOMIC DNA]</scope>
    <source>
        <strain evidence="8">DSM 45079</strain>
    </source>
</reference>
<dbReference type="STRING" id="419479.SAMN04488563_5962"/>
<protein>
    <submittedName>
        <fullName evidence="7">L-iditol 2-dehydrogenase</fullName>
    </submittedName>
</protein>
<dbReference type="SUPFAM" id="SSF51735">
    <property type="entry name" value="NAD(P)-binding Rossmann-fold domains"/>
    <property type="match status" value="1"/>
</dbReference>
<dbReference type="GO" id="GO:0016491">
    <property type="term" value="F:oxidoreductase activity"/>
    <property type="evidence" value="ECO:0007669"/>
    <property type="project" value="UniProtKB-KW"/>
</dbReference>
<evidence type="ECO:0000313" key="8">
    <source>
        <dbReference type="Proteomes" id="UP000182977"/>
    </source>
</evidence>
<dbReference type="OrthoDB" id="9797931at2"/>
<dbReference type="Gene3D" id="3.40.50.720">
    <property type="entry name" value="NAD(P)-binding Rossmann-like Domain"/>
    <property type="match status" value="1"/>
</dbReference>
<gene>
    <name evidence="7" type="ORF">SAMN04488563_5962</name>
</gene>
<dbReference type="Pfam" id="PF00107">
    <property type="entry name" value="ADH_zinc_N"/>
    <property type="match status" value="1"/>
</dbReference>
<comment type="similarity">
    <text evidence="5">Belongs to the zinc-containing alcohol dehydrogenase family.</text>
</comment>
<dbReference type="InterPro" id="IPR013149">
    <property type="entry name" value="ADH-like_C"/>
</dbReference>
<keyword evidence="4" id="KW-0560">Oxidoreductase</keyword>
<dbReference type="InterPro" id="IPR050129">
    <property type="entry name" value="Zn_alcohol_dh"/>
</dbReference>
<accession>A0A1H2LE32</accession>
<dbReference type="Proteomes" id="UP000182977">
    <property type="component" value="Chromosome I"/>
</dbReference>
<keyword evidence="2 5" id="KW-0479">Metal-binding</keyword>
<comment type="cofactor">
    <cofactor evidence="1 5">
        <name>Zn(2+)</name>
        <dbReference type="ChEBI" id="CHEBI:29105"/>
    </cofactor>
</comment>
<evidence type="ECO:0000259" key="6">
    <source>
        <dbReference type="SMART" id="SM00829"/>
    </source>
</evidence>
<dbReference type="InterPro" id="IPR020843">
    <property type="entry name" value="ER"/>
</dbReference>
<dbReference type="AlphaFoldDB" id="A0A1H2LE32"/>
<dbReference type="SUPFAM" id="SSF50129">
    <property type="entry name" value="GroES-like"/>
    <property type="match status" value="1"/>
</dbReference>
<evidence type="ECO:0000256" key="3">
    <source>
        <dbReference type="ARBA" id="ARBA00022833"/>
    </source>
</evidence>
<organism evidence="7 8">
    <name type="scientific">Jiangella alkaliphila</name>
    <dbReference type="NCBI Taxonomy" id="419479"/>
    <lineage>
        <taxon>Bacteria</taxon>
        <taxon>Bacillati</taxon>
        <taxon>Actinomycetota</taxon>
        <taxon>Actinomycetes</taxon>
        <taxon>Jiangellales</taxon>
        <taxon>Jiangellaceae</taxon>
        <taxon>Jiangella</taxon>
    </lineage>
</organism>
<dbReference type="Gene3D" id="3.90.180.10">
    <property type="entry name" value="Medium-chain alcohol dehydrogenases, catalytic domain"/>
    <property type="match status" value="1"/>
</dbReference>
<feature type="domain" description="Enoyl reductase (ER)" evidence="6">
    <location>
        <begin position="8"/>
        <end position="301"/>
    </location>
</feature>
<dbReference type="InterPro" id="IPR036291">
    <property type="entry name" value="NAD(P)-bd_dom_sf"/>
</dbReference>